<gene>
    <name evidence="8" type="primary">rfbD</name>
    <name evidence="8" type="ORF">LVJ82_06275</name>
</gene>
<dbReference type="EC" id="1.1.1.133" evidence="3 6"/>
<dbReference type="PANTHER" id="PTHR10491:SF4">
    <property type="entry name" value="METHIONINE ADENOSYLTRANSFERASE 2 SUBUNIT BETA"/>
    <property type="match status" value="1"/>
</dbReference>
<comment type="pathway">
    <text evidence="1 6">Carbohydrate biosynthesis; dTDP-L-rhamnose biosynthesis.</text>
</comment>
<accession>A0ABY4E4A0</accession>
<dbReference type="PANTHER" id="PTHR10491">
    <property type="entry name" value="DTDP-4-DEHYDRORHAMNOSE REDUCTASE"/>
    <property type="match status" value="1"/>
</dbReference>
<evidence type="ECO:0000256" key="5">
    <source>
        <dbReference type="ARBA" id="ARBA00048200"/>
    </source>
</evidence>
<dbReference type="GO" id="GO:0008831">
    <property type="term" value="F:dTDP-4-dehydrorhamnose reductase activity"/>
    <property type="evidence" value="ECO:0007669"/>
    <property type="project" value="UniProtKB-EC"/>
</dbReference>
<keyword evidence="9" id="KW-1185">Reference proteome</keyword>
<keyword evidence="6" id="KW-0521">NADP</keyword>
<feature type="domain" description="RmlD-like substrate binding" evidence="7">
    <location>
        <begin position="1"/>
        <end position="285"/>
    </location>
</feature>
<organism evidence="8 9">
    <name type="scientific">Vitreoscilla massiliensis</name>
    <dbReference type="NCBI Taxonomy" id="1689272"/>
    <lineage>
        <taxon>Bacteria</taxon>
        <taxon>Pseudomonadati</taxon>
        <taxon>Pseudomonadota</taxon>
        <taxon>Betaproteobacteria</taxon>
        <taxon>Neisseriales</taxon>
        <taxon>Neisseriaceae</taxon>
        <taxon>Vitreoscilla</taxon>
    </lineage>
</organism>
<evidence type="ECO:0000256" key="2">
    <source>
        <dbReference type="ARBA" id="ARBA00010944"/>
    </source>
</evidence>
<dbReference type="EMBL" id="CP091511">
    <property type="protein sequence ID" value="UOO90578.1"/>
    <property type="molecule type" value="Genomic_DNA"/>
</dbReference>
<evidence type="ECO:0000256" key="1">
    <source>
        <dbReference type="ARBA" id="ARBA00004781"/>
    </source>
</evidence>
<reference evidence="8 9" key="1">
    <citation type="journal article" date="2022" name="Res Sq">
        <title>Evolution of multicellular longitudinally dividing oral cavity symbionts (Neisseriaceae).</title>
        <authorList>
            <person name="Nyongesa S."/>
            <person name="Weber P."/>
            <person name="Bernet E."/>
            <person name="Pullido F."/>
            <person name="Nieckarz M."/>
            <person name="Delaby M."/>
            <person name="Nieves C."/>
            <person name="Viehboeck T."/>
            <person name="Krause N."/>
            <person name="Rivera-Millot A."/>
            <person name="Nakamura A."/>
            <person name="Vischer N."/>
            <person name="VanNieuwenhze M."/>
            <person name="Brun Y."/>
            <person name="Cava F."/>
            <person name="Bulgheresi S."/>
            <person name="Veyrier F."/>
        </authorList>
    </citation>
    <scope>NUCLEOTIDE SEQUENCE [LARGE SCALE GENOMIC DNA]</scope>
    <source>
        <strain evidence="8 9">SN4</strain>
    </source>
</reference>
<evidence type="ECO:0000256" key="6">
    <source>
        <dbReference type="RuleBase" id="RU364082"/>
    </source>
</evidence>
<dbReference type="SUPFAM" id="SSF51735">
    <property type="entry name" value="NAD(P)-binding Rossmann-fold domains"/>
    <property type="match status" value="1"/>
</dbReference>
<sequence length="288" mass="31709">MRVLITGARGQLGQSLRERVPEDWEVIFTDSKTLDITNSTTLDAMIQGFQPEVIVNTAAYTNVDQAEHEPKQAFAVNAHGVANLAQAAQKVGSRLIHISTDYVFRGNTNQPYTALDAPNPSNVYGKSKLAGELLALGLCEHTTIVRTSWVFSEHGRNFVPAVINKLLDNQTVEIYENNIGTPTYAGALADYIIELVETQNPAKIVHYCSDVILDRVELAQMIATQLSAHTHKQYDIKVTAPVTLANAEHTVRPDYSALRSSQTHPDQAQAVSVLQQHIQTIINSLLNK</sequence>
<dbReference type="RefSeq" id="WP_058304905.1">
    <property type="nucleotide sequence ID" value="NZ_CABKVG010000005.1"/>
</dbReference>
<comment type="function">
    <text evidence="6">Catalyzes the reduction of dTDP-6-deoxy-L-lyxo-4-hexulose to yield dTDP-L-rhamnose.</text>
</comment>
<comment type="similarity">
    <text evidence="2 6">Belongs to the dTDP-4-dehydrorhamnose reductase family.</text>
</comment>
<evidence type="ECO:0000256" key="3">
    <source>
        <dbReference type="ARBA" id="ARBA00012929"/>
    </source>
</evidence>
<dbReference type="NCBIfam" id="TIGR01214">
    <property type="entry name" value="rmlD"/>
    <property type="match status" value="1"/>
</dbReference>
<name>A0ABY4E4A0_9NEIS</name>
<comment type="catalytic activity">
    <reaction evidence="5 6">
        <text>dTDP-beta-L-rhamnose + NADP(+) = dTDP-4-dehydro-beta-L-rhamnose + NADPH + H(+)</text>
        <dbReference type="Rhea" id="RHEA:21796"/>
        <dbReference type="ChEBI" id="CHEBI:15378"/>
        <dbReference type="ChEBI" id="CHEBI:57510"/>
        <dbReference type="ChEBI" id="CHEBI:57783"/>
        <dbReference type="ChEBI" id="CHEBI:58349"/>
        <dbReference type="ChEBI" id="CHEBI:62830"/>
        <dbReference type="EC" id="1.1.1.133"/>
    </reaction>
</comment>
<dbReference type="InterPro" id="IPR036291">
    <property type="entry name" value="NAD(P)-bd_dom_sf"/>
</dbReference>
<proteinExistence type="inferred from homology"/>
<evidence type="ECO:0000256" key="4">
    <source>
        <dbReference type="ARBA" id="ARBA00017099"/>
    </source>
</evidence>
<comment type="cofactor">
    <cofactor evidence="6">
        <name>Mg(2+)</name>
        <dbReference type="ChEBI" id="CHEBI:18420"/>
    </cofactor>
    <text evidence="6">Binds 1 Mg(2+) ion per monomer.</text>
</comment>
<dbReference type="InterPro" id="IPR029903">
    <property type="entry name" value="RmlD-like-bd"/>
</dbReference>
<evidence type="ECO:0000313" key="8">
    <source>
        <dbReference type="EMBL" id="UOO90578.1"/>
    </source>
</evidence>
<evidence type="ECO:0000259" key="7">
    <source>
        <dbReference type="Pfam" id="PF04321"/>
    </source>
</evidence>
<keyword evidence="6 8" id="KW-0560">Oxidoreductase</keyword>
<dbReference type="Gene3D" id="3.40.50.720">
    <property type="entry name" value="NAD(P)-binding Rossmann-like Domain"/>
    <property type="match status" value="1"/>
</dbReference>
<protein>
    <recommendedName>
        <fullName evidence="4 6">dTDP-4-dehydrorhamnose reductase</fullName>
        <ecNumber evidence="3 6">1.1.1.133</ecNumber>
    </recommendedName>
</protein>
<dbReference type="Proteomes" id="UP000832011">
    <property type="component" value="Chromosome"/>
</dbReference>
<dbReference type="Pfam" id="PF04321">
    <property type="entry name" value="RmlD_sub_bind"/>
    <property type="match status" value="1"/>
</dbReference>
<evidence type="ECO:0000313" key="9">
    <source>
        <dbReference type="Proteomes" id="UP000832011"/>
    </source>
</evidence>
<dbReference type="InterPro" id="IPR005913">
    <property type="entry name" value="dTDP_dehydrorham_reduct"/>
</dbReference>
<dbReference type="CDD" id="cd05254">
    <property type="entry name" value="dTDP_HR_like_SDR_e"/>
    <property type="match status" value="1"/>
</dbReference>
<dbReference type="Gene3D" id="3.90.25.10">
    <property type="entry name" value="UDP-galactose 4-epimerase, domain 1"/>
    <property type="match status" value="1"/>
</dbReference>